<dbReference type="PROSITE" id="PS51371">
    <property type="entry name" value="CBS"/>
    <property type="match status" value="1"/>
</dbReference>
<dbReference type="PROSITE" id="PS00688">
    <property type="entry name" value="SIGMA54_INTERACT_3"/>
    <property type="match status" value="1"/>
</dbReference>
<dbReference type="Pfam" id="PF00989">
    <property type="entry name" value="PAS"/>
    <property type="match status" value="2"/>
</dbReference>
<dbReference type="InterPro" id="IPR035965">
    <property type="entry name" value="PAS-like_dom_sf"/>
</dbReference>
<dbReference type="SUPFAM" id="SSF54631">
    <property type="entry name" value="CBS-domain pair"/>
    <property type="match status" value="1"/>
</dbReference>
<evidence type="ECO:0000313" key="10">
    <source>
        <dbReference type="EMBL" id="KXG76439.1"/>
    </source>
</evidence>
<dbReference type="NCBIfam" id="TIGR00229">
    <property type="entry name" value="sensory_box"/>
    <property type="match status" value="2"/>
</dbReference>
<protein>
    <submittedName>
        <fullName evidence="10">Nitrogen fixation protein VnfA</fullName>
    </submittedName>
</protein>
<dbReference type="SUPFAM" id="SSF55785">
    <property type="entry name" value="PYP-like sensor domain (PAS domain)"/>
    <property type="match status" value="2"/>
</dbReference>
<dbReference type="InterPro" id="IPR002078">
    <property type="entry name" value="Sigma_54_int"/>
</dbReference>
<dbReference type="CDD" id="cd02205">
    <property type="entry name" value="CBS_pair_SF"/>
    <property type="match status" value="1"/>
</dbReference>
<evidence type="ECO:0000256" key="1">
    <source>
        <dbReference type="ARBA" id="ARBA00022741"/>
    </source>
</evidence>
<evidence type="ECO:0000259" key="7">
    <source>
        <dbReference type="PROSITE" id="PS50045"/>
    </source>
</evidence>
<feature type="domain" description="PAS" evidence="8">
    <location>
        <begin position="124"/>
        <end position="175"/>
    </location>
</feature>
<evidence type="ECO:0000256" key="4">
    <source>
        <dbReference type="ARBA" id="ARBA00023125"/>
    </source>
</evidence>
<dbReference type="InterPro" id="IPR025662">
    <property type="entry name" value="Sigma_54_int_dom_ATP-bd_1"/>
</dbReference>
<dbReference type="InterPro" id="IPR046342">
    <property type="entry name" value="CBS_dom_sf"/>
</dbReference>
<evidence type="ECO:0000256" key="5">
    <source>
        <dbReference type="ARBA" id="ARBA00023163"/>
    </source>
</evidence>
<dbReference type="InterPro" id="IPR000014">
    <property type="entry name" value="PAS"/>
</dbReference>
<comment type="caution">
    <text evidence="10">The sequence shown here is derived from an EMBL/GenBank/DDBJ whole genome shotgun (WGS) entry which is preliminary data.</text>
</comment>
<feature type="domain" description="Sigma-54 factor interaction" evidence="7">
    <location>
        <begin position="381"/>
        <end position="611"/>
    </location>
</feature>
<dbReference type="InterPro" id="IPR003593">
    <property type="entry name" value="AAA+_ATPase"/>
</dbReference>
<dbReference type="PROSITE" id="PS50112">
    <property type="entry name" value="PAS"/>
    <property type="match status" value="2"/>
</dbReference>
<dbReference type="FunFam" id="3.40.50.300:FF:000006">
    <property type="entry name" value="DNA-binding transcriptional regulator NtrC"/>
    <property type="match status" value="1"/>
</dbReference>
<dbReference type="Gene3D" id="3.10.580.10">
    <property type="entry name" value="CBS-domain"/>
    <property type="match status" value="1"/>
</dbReference>
<feature type="domain" description="PAS" evidence="8">
    <location>
        <begin position="241"/>
        <end position="292"/>
    </location>
</feature>
<keyword evidence="3" id="KW-0805">Transcription regulation</keyword>
<dbReference type="PANTHER" id="PTHR32071">
    <property type="entry name" value="TRANSCRIPTIONAL REGULATORY PROTEIN"/>
    <property type="match status" value="1"/>
</dbReference>
<dbReference type="InterPro" id="IPR002197">
    <property type="entry name" value="HTH_Fis"/>
</dbReference>
<keyword evidence="2" id="KW-0067">ATP-binding</keyword>
<dbReference type="Gene3D" id="1.10.8.60">
    <property type="match status" value="1"/>
</dbReference>
<evidence type="ECO:0000256" key="2">
    <source>
        <dbReference type="ARBA" id="ARBA00022840"/>
    </source>
</evidence>
<dbReference type="PROSITE" id="PS50045">
    <property type="entry name" value="SIGMA54_INTERACT_4"/>
    <property type="match status" value="1"/>
</dbReference>
<accession>A0A140L7B4</accession>
<dbReference type="Gene3D" id="1.10.10.60">
    <property type="entry name" value="Homeodomain-like"/>
    <property type="match status" value="1"/>
</dbReference>
<dbReference type="InterPro" id="IPR009057">
    <property type="entry name" value="Homeodomain-like_sf"/>
</dbReference>
<evidence type="ECO:0000259" key="9">
    <source>
        <dbReference type="PROSITE" id="PS51371"/>
    </source>
</evidence>
<dbReference type="GO" id="GO:0005524">
    <property type="term" value="F:ATP binding"/>
    <property type="evidence" value="ECO:0007669"/>
    <property type="project" value="UniProtKB-KW"/>
</dbReference>
<keyword evidence="4" id="KW-0238">DNA-binding</keyword>
<dbReference type="SUPFAM" id="SSF46689">
    <property type="entry name" value="Homeodomain-like"/>
    <property type="match status" value="1"/>
</dbReference>
<keyword evidence="11" id="KW-1185">Reference proteome</keyword>
<dbReference type="PATRIC" id="fig|520762.4.peg.1081"/>
<dbReference type="InterPro" id="IPR025943">
    <property type="entry name" value="Sigma_54_int_dom_ATP-bd_2"/>
</dbReference>
<keyword evidence="1" id="KW-0547">Nucleotide-binding</keyword>
<evidence type="ECO:0000256" key="3">
    <source>
        <dbReference type="ARBA" id="ARBA00023015"/>
    </source>
</evidence>
<evidence type="ECO:0000259" key="8">
    <source>
        <dbReference type="PROSITE" id="PS50112"/>
    </source>
</evidence>
<feature type="domain" description="CBS" evidence="9">
    <location>
        <begin position="7"/>
        <end position="63"/>
    </location>
</feature>
<dbReference type="Proteomes" id="UP000070456">
    <property type="component" value="Unassembled WGS sequence"/>
</dbReference>
<organism evidence="10 11">
    <name type="scientific">Thermotalea metallivorans</name>
    <dbReference type="NCBI Taxonomy" id="520762"/>
    <lineage>
        <taxon>Bacteria</taxon>
        <taxon>Bacillati</taxon>
        <taxon>Bacillota</taxon>
        <taxon>Clostridia</taxon>
        <taxon>Peptostreptococcales</taxon>
        <taxon>Thermotaleaceae</taxon>
        <taxon>Thermotalea</taxon>
    </lineage>
</organism>
<dbReference type="Pfam" id="PF25601">
    <property type="entry name" value="AAA_lid_14"/>
    <property type="match status" value="1"/>
</dbReference>
<dbReference type="PRINTS" id="PR01590">
    <property type="entry name" value="HTHFIS"/>
</dbReference>
<dbReference type="InterPro" id="IPR058031">
    <property type="entry name" value="AAA_lid_NorR"/>
</dbReference>
<dbReference type="Pfam" id="PF00158">
    <property type="entry name" value="Sigma54_activat"/>
    <property type="match status" value="1"/>
</dbReference>
<sequence>MQIKDYLDEKVVYLKENDDIKRAAGIMEQHRLDFMPILDEKDQVKGVVTKDSLCRWISKGKDCCAKIDALEKEDYLVLSEEASMDQVVSQYDRPMLVVDRQKKIKGFIRKRDMLRDYFQRQQYLANELAAILDSTYNAIVAINKNCEIIVYNHSAEKILGARMEDSVGRNIYEVLPDSRLPEIIKSGKKELGKTEHFQGRQLIINRTPIIKDQEIVGAVAVFQDITDLKRVTKELEEEKHISEVLKTILDNAYDGIVVVDDKGMITMLNDAYAQYLGIDKDDAIGKHVTEVIEGTRMHIVAKMGKEEIGEIQNVKGKNIVVMRIPIYKEGKVVGAVGKIMFKDVKEVSVLANKISKIEKELKYYKDALQKASGVKYNFDSIVGNSDKIREVKYLAEKAAYTNSNVLIRGESGTGKELFAHAIHARSNRAAGPFVKVNCAAIPAELLESELFGYEEGAFTGAKRGGKIGKFELANGGSIFLDEIGDMPHPMQAKLLRVLQEKEIERVGGIDNIPLDVRIIAATNRNLEEMVEKGEFREDLYYRLNVMTITIPPLRERPEDLEPLVEHLLAKICGQVGIYVAGMSPQAMKYLKGHAWPGNVRELENVLERAVNLTDYGKEIQVNHLPRYLKKAEVSMQAGGKRELKDIVEEAEREAIVDCLKSTGGNRTETAKILNISRSSLYEKIWKYGIE</sequence>
<gene>
    <name evidence="10" type="primary">vnfA</name>
    <name evidence="10" type="ORF">AN619_09700</name>
</gene>
<dbReference type="Gene3D" id="3.30.450.20">
    <property type="entry name" value="PAS domain"/>
    <property type="match status" value="2"/>
</dbReference>
<dbReference type="PROSITE" id="PS00675">
    <property type="entry name" value="SIGMA54_INTERACT_1"/>
    <property type="match status" value="1"/>
</dbReference>
<dbReference type="CDD" id="cd00130">
    <property type="entry name" value="PAS"/>
    <property type="match status" value="2"/>
</dbReference>
<dbReference type="Pfam" id="PF00571">
    <property type="entry name" value="CBS"/>
    <property type="match status" value="1"/>
</dbReference>
<dbReference type="RefSeq" id="WP_198153241.1">
    <property type="nucleotide sequence ID" value="NZ_LOEE01000027.1"/>
</dbReference>
<reference evidence="10 11" key="1">
    <citation type="submission" date="2015-12" db="EMBL/GenBank/DDBJ databases">
        <title>Draft genome sequence of the thermoanaerobe Thermotalea metallivorans, an isolate from the runoff channel of the Great Artesian Basin, Australia.</title>
        <authorList>
            <person name="Patel B.K."/>
        </authorList>
    </citation>
    <scope>NUCLEOTIDE SEQUENCE [LARGE SCALE GENOMIC DNA]</scope>
    <source>
        <strain evidence="10 11">B2-1</strain>
    </source>
</reference>
<dbReference type="GO" id="GO:0043565">
    <property type="term" value="F:sequence-specific DNA binding"/>
    <property type="evidence" value="ECO:0007669"/>
    <property type="project" value="InterPro"/>
</dbReference>
<dbReference type="InterPro" id="IPR000644">
    <property type="entry name" value="CBS_dom"/>
</dbReference>
<dbReference type="InterPro" id="IPR027417">
    <property type="entry name" value="P-loop_NTPase"/>
</dbReference>
<dbReference type="AlphaFoldDB" id="A0A140L7B4"/>
<dbReference type="SMART" id="SM00091">
    <property type="entry name" value="PAS"/>
    <property type="match status" value="2"/>
</dbReference>
<dbReference type="InterPro" id="IPR025944">
    <property type="entry name" value="Sigma_54_int_dom_CS"/>
</dbReference>
<dbReference type="SUPFAM" id="SSF52540">
    <property type="entry name" value="P-loop containing nucleoside triphosphate hydrolases"/>
    <property type="match status" value="1"/>
</dbReference>
<keyword evidence="5" id="KW-0804">Transcription</keyword>
<dbReference type="EMBL" id="LOEE01000027">
    <property type="protein sequence ID" value="KXG76439.1"/>
    <property type="molecule type" value="Genomic_DNA"/>
</dbReference>
<dbReference type="Pfam" id="PF02954">
    <property type="entry name" value="HTH_8"/>
    <property type="match status" value="1"/>
</dbReference>
<dbReference type="PANTHER" id="PTHR32071:SF57">
    <property type="entry name" value="C4-DICARBOXYLATE TRANSPORT TRANSCRIPTIONAL REGULATORY PROTEIN DCTD"/>
    <property type="match status" value="1"/>
</dbReference>
<dbReference type="GO" id="GO:0006355">
    <property type="term" value="P:regulation of DNA-templated transcription"/>
    <property type="evidence" value="ECO:0007669"/>
    <property type="project" value="InterPro"/>
</dbReference>
<dbReference type="CDD" id="cd00009">
    <property type="entry name" value="AAA"/>
    <property type="match status" value="1"/>
</dbReference>
<dbReference type="SMART" id="SM00382">
    <property type="entry name" value="AAA"/>
    <property type="match status" value="1"/>
</dbReference>
<dbReference type="STRING" id="520762.AN619_09700"/>
<dbReference type="PROSITE" id="PS00676">
    <property type="entry name" value="SIGMA54_INTERACT_2"/>
    <property type="match status" value="1"/>
</dbReference>
<keyword evidence="6" id="KW-0129">CBS domain</keyword>
<evidence type="ECO:0000313" key="11">
    <source>
        <dbReference type="Proteomes" id="UP000070456"/>
    </source>
</evidence>
<dbReference type="InterPro" id="IPR013767">
    <property type="entry name" value="PAS_fold"/>
</dbReference>
<name>A0A140L7B4_9FIRM</name>
<dbReference type="Gene3D" id="3.40.50.300">
    <property type="entry name" value="P-loop containing nucleotide triphosphate hydrolases"/>
    <property type="match status" value="1"/>
</dbReference>
<proteinExistence type="predicted"/>
<evidence type="ECO:0000256" key="6">
    <source>
        <dbReference type="PROSITE-ProRule" id="PRU00703"/>
    </source>
</evidence>